<evidence type="ECO:0000313" key="2">
    <source>
        <dbReference type="Proteomes" id="UP000185766"/>
    </source>
</evidence>
<dbReference type="STRING" id="1429083.GCA_001885685_00050"/>
<dbReference type="RefSeq" id="WP_074867621.1">
    <property type="nucleotide sequence ID" value="NZ_FOAS01000008.1"/>
</dbReference>
<sequence>MKAALLQGYRVLLNDEQLDIFACTRGHWHLLQAQLALDTPVDQTLCGTLLPSAPRWRELRADDLTAVELCAACKKKLPGRRVRALSATK</sequence>
<dbReference type="EMBL" id="FOAS01000008">
    <property type="protein sequence ID" value="SEL13016.1"/>
    <property type="molecule type" value="Genomic_DNA"/>
</dbReference>
<organism evidence="1 2">
    <name type="scientific">Atopomonas hussainii</name>
    <dbReference type="NCBI Taxonomy" id="1429083"/>
    <lineage>
        <taxon>Bacteria</taxon>
        <taxon>Pseudomonadati</taxon>
        <taxon>Pseudomonadota</taxon>
        <taxon>Gammaproteobacteria</taxon>
        <taxon>Pseudomonadales</taxon>
        <taxon>Pseudomonadaceae</taxon>
        <taxon>Atopomonas</taxon>
    </lineage>
</organism>
<dbReference type="Proteomes" id="UP000185766">
    <property type="component" value="Unassembled WGS sequence"/>
</dbReference>
<keyword evidence="2" id="KW-1185">Reference proteome</keyword>
<reference evidence="1 2" key="1">
    <citation type="submission" date="2016-10" db="EMBL/GenBank/DDBJ databases">
        <authorList>
            <person name="de Groot N.N."/>
        </authorList>
    </citation>
    <scope>NUCLEOTIDE SEQUENCE [LARGE SCALE GENOMIC DNA]</scope>
    <source>
        <strain evidence="1 2">JCM 19513</strain>
    </source>
</reference>
<accession>A0A1H7MNX9</accession>
<name>A0A1H7MNX9_9GAMM</name>
<evidence type="ECO:0000313" key="1">
    <source>
        <dbReference type="EMBL" id="SEL13016.1"/>
    </source>
</evidence>
<proteinExistence type="predicted"/>
<gene>
    <name evidence="1" type="ORF">SAMN05216214_108142</name>
</gene>
<dbReference type="AlphaFoldDB" id="A0A1H7MNX9"/>
<protein>
    <submittedName>
        <fullName evidence="1">Uncharacterized protein</fullName>
    </submittedName>
</protein>